<dbReference type="GO" id="GO:0016757">
    <property type="term" value="F:glycosyltransferase activity"/>
    <property type="evidence" value="ECO:0007669"/>
    <property type="project" value="UniProtKB-KW"/>
</dbReference>
<dbReference type="Pfam" id="PF04041">
    <property type="entry name" value="Glyco_hydro_130"/>
    <property type="match status" value="1"/>
</dbReference>
<dbReference type="AlphaFoldDB" id="A0A101FHF4"/>
<evidence type="ECO:0000313" key="5">
    <source>
        <dbReference type="Proteomes" id="UP000053326"/>
    </source>
</evidence>
<dbReference type="InterPro" id="IPR007184">
    <property type="entry name" value="Mannoside_phosphorylase"/>
</dbReference>
<gene>
    <name evidence="4" type="ORF">XD66_0203</name>
</gene>
<sequence length="1190" mass="135409">MGVLDPEVLFQKSLSGPRKQARAIKDVNLVIGVPFYNEVRTLPRVLQFIEEGLAGMQALERSLIICAGDPAGAEALKAIKELDLKAAHMEFLMLPGCNGRGASIRAIMELANLLESDLVLLAADLVGGKGTGLQPEHVKHLIEPIREEYDLVLASFRRQYYEDLLSRLFLGPLLEVFYGFKISDPISGNYAVSHDLVEDFCTDLKFWSDLTRGFGIDPWMITRAIVQRKKICEVPLGFKTEEASLDKMKHVFKDLAGFIFEAIKRDEEFWRKVRLIRKTPDICEKEPFWETPLLPPPESRALIRHFANGFLQYRAVFADACPEALFAALERSASAQNRDFYFDGEVWANLVYDIIFHYSFAPDADREDILEALTAAFCGRLAGFLSHLEVLQEDLASSKNAYSATIIAGRAESEKEEQRKHFLHGRDSFIHRWSQKTWEHKPPLIPADFLEFIPGRPIVLPKSIEGQGGREIRTADIFSRLQNRYTERFHEFLEKGLKIPSTSPSPVIARHLEEFMAEMERVVDRLAPGNIYTEEGTREAVASIFELLGYPKTYGIKEEIFREALMHFPPLNIMIPEGCRTPRELTERMLPRDAVTLANFIETRRWTDRVLLRILDHLTPEDMEEVEIKPIVLGESILGGAFKLGKISDLNMLTTRLVVSPLSKGVGGRYPKLRFFLFIGRQIMIAQNYSLLYRTYARERKNLGKKIGNSLIGRFETSPFSAYNIFENFHHRALVTALRILAQKITLTGLERDAWLLREMCNGYGISQVLDDGTFIPCSSWSWASYSAKGGRGIPTPLSSHVEEKWFNHDFLEEIYAELGFDPGEILQRLTQLIGEGRAYDDLLDVLLGLKPKDVTVIAQETQDYPPAKPLVRHPGNPILSPLKEHPWESRYVLNAAAVRLQGKVYLLYRAYGDDEVSRIGLAVTDGYRVLERLPEPVFVPQTDREKKGVEDPRVVIINGRLYMLYTAYDGVIAQIAAASISVEDFLARRFDRWRREGLAFQDVWDKDAFLFPEKIGGRYVIYHRIEPSIWVSYLDQLKFPVPKESHTIIMGPRPGKMWDFLKIGAGAQPIKTRYGWLLIYHGVDKTRVYRLGVMLVPLDSPERIIYRSPNPILSPETEYEIGKPGESWVPNVVFTCGAVPAEDKEILDADDEILVYYGAADTHLCLATGRVGDLIPEEIRRELENQARP</sequence>
<dbReference type="Proteomes" id="UP000053326">
    <property type="component" value="Unassembled WGS sequence"/>
</dbReference>
<organism evidence="4 5">
    <name type="scientific">Thermacetogenium phaeum</name>
    <dbReference type="NCBI Taxonomy" id="85874"/>
    <lineage>
        <taxon>Bacteria</taxon>
        <taxon>Bacillati</taxon>
        <taxon>Bacillota</taxon>
        <taxon>Clostridia</taxon>
        <taxon>Thermoanaerobacterales</taxon>
        <taxon>Thermoanaerobacteraceae</taxon>
        <taxon>Thermacetogenium</taxon>
    </lineage>
</organism>
<protein>
    <submittedName>
        <fullName evidence="4">Glycosylase-like protein</fullName>
    </submittedName>
</protein>
<reference evidence="5" key="1">
    <citation type="journal article" date="2015" name="MBio">
        <title>Genome-Resolved Metagenomic Analysis Reveals Roles for Candidate Phyla and Other Microbial Community Members in Biogeochemical Transformations in Oil Reservoirs.</title>
        <authorList>
            <person name="Hu P."/>
            <person name="Tom L."/>
            <person name="Singh A."/>
            <person name="Thomas B.C."/>
            <person name="Baker B.J."/>
            <person name="Piceno Y.M."/>
            <person name="Andersen G.L."/>
            <person name="Banfield J.F."/>
        </authorList>
    </citation>
    <scope>NUCLEOTIDE SEQUENCE [LARGE SCALE GENOMIC DNA]</scope>
</reference>
<dbReference type="SUPFAM" id="SSF75005">
    <property type="entry name" value="Arabinanase/levansucrase/invertase"/>
    <property type="match status" value="1"/>
</dbReference>
<accession>A0A101FHF4</accession>
<evidence type="ECO:0000256" key="2">
    <source>
        <dbReference type="ARBA" id="ARBA00022679"/>
    </source>
</evidence>
<dbReference type="SUPFAM" id="SSF53448">
    <property type="entry name" value="Nucleotide-diphospho-sugar transferases"/>
    <property type="match status" value="1"/>
</dbReference>
<evidence type="ECO:0000256" key="3">
    <source>
        <dbReference type="ARBA" id="ARBA00024356"/>
    </source>
</evidence>
<dbReference type="PANTHER" id="PTHR34106:SF5">
    <property type="entry name" value="GLYCOSIDASE"/>
    <property type="match status" value="1"/>
</dbReference>
<proteinExistence type="inferred from homology"/>
<dbReference type="InterPro" id="IPR029044">
    <property type="entry name" value="Nucleotide-diphossugar_trans"/>
</dbReference>
<comment type="caution">
    <text evidence="4">The sequence shown here is derived from an EMBL/GenBank/DDBJ whole genome shotgun (WGS) entry which is preliminary data.</text>
</comment>
<name>A0A101FHF4_9THEO</name>
<dbReference type="EMBL" id="LGFO01000012">
    <property type="protein sequence ID" value="KUK37087.1"/>
    <property type="molecule type" value="Genomic_DNA"/>
</dbReference>
<dbReference type="Gene3D" id="2.115.10.20">
    <property type="entry name" value="Glycosyl hydrolase domain, family 43"/>
    <property type="match status" value="1"/>
</dbReference>
<evidence type="ECO:0000256" key="1">
    <source>
        <dbReference type="ARBA" id="ARBA00022676"/>
    </source>
</evidence>
<keyword evidence="2" id="KW-0808">Transferase</keyword>
<dbReference type="PANTHER" id="PTHR34106">
    <property type="entry name" value="GLYCOSIDASE"/>
    <property type="match status" value="1"/>
</dbReference>
<dbReference type="InterPro" id="IPR023296">
    <property type="entry name" value="Glyco_hydro_beta-prop_sf"/>
</dbReference>
<dbReference type="CDD" id="cd18614">
    <property type="entry name" value="GH130"/>
    <property type="match status" value="1"/>
</dbReference>
<evidence type="ECO:0000313" key="4">
    <source>
        <dbReference type="EMBL" id="KUK37087.1"/>
    </source>
</evidence>
<dbReference type="PATRIC" id="fig|85874.4.peg.1219"/>
<keyword evidence="1" id="KW-0328">Glycosyltransferase</keyword>
<comment type="similarity">
    <text evidence="3">Belongs to the glycosyl hydrolase 130 family.</text>
</comment>
<dbReference type="Gene3D" id="3.90.550.10">
    <property type="entry name" value="Spore Coat Polysaccharide Biosynthesis Protein SpsA, Chain A"/>
    <property type="match status" value="1"/>
</dbReference>